<dbReference type="SUPFAM" id="SSF53300">
    <property type="entry name" value="vWA-like"/>
    <property type="match status" value="1"/>
</dbReference>
<proteinExistence type="predicted"/>
<reference evidence="2 3" key="1">
    <citation type="submission" date="2020-08" db="EMBL/GenBank/DDBJ databases">
        <title>Genomic Encyclopedia of Archaeal and Bacterial Type Strains, Phase II (KMG-II): from individual species to whole genera.</title>
        <authorList>
            <person name="Goeker M."/>
        </authorList>
    </citation>
    <scope>NUCLEOTIDE SEQUENCE [LARGE SCALE GENOMIC DNA]</scope>
    <source>
        <strain evidence="2 3">DSM 23288</strain>
    </source>
</reference>
<protein>
    <submittedName>
        <fullName evidence="2">Uncharacterized protein (DUF58 family)</fullName>
    </submittedName>
</protein>
<evidence type="ECO:0000259" key="1">
    <source>
        <dbReference type="Pfam" id="PF01882"/>
    </source>
</evidence>
<dbReference type="EMBL" id="JACHNU010000001">
    <property type="protein sequence ID" value="MBB4661930.1"/>
    <property type="molecule type" value="Genomic_DNA"/>
</dbReference>
<dbReference type="AlphaFoldDB" id="A0A840IDB5"/>
<sequence>MTPPRLTRPVGRQGPGRIPHGLLESLDLIVARRASGALPGDRRAAGLGSGTELAQLRPYEVGDDVRQIDAAATARTGTPHVRLHVPERTLTTWIALDLSPSMAFGTTRRLKSDVAEGATMVIGRLAVRRAGRVALMTFGAGTPRLLPPRASKPGVVALQRALAEGVAPDGHHEPGALRNALRRIGRVATQPGLVVVISDWRDEDDWTRALGALAQRHSVLAIEIRDPREAEVPAVGRLALVDPETGERIEVDTSRASVRERFAQIERERRERVGRELRRLAVEHVVLSTDGDWLADLGRRLS</sequence>
<dbReference type="RefSeq" id="WP_183340512.1">
    <property type="nucleotide sequence ID" value="NZ_JACHNU010000001.1"/>
</dbReference>
<dbReference type="Gene3D" id="3.40.50.410">
    <property type="entry name" value="von Willebrand factor, type A domain"/>
    <property type="match status" value="1"/>
</dbReference>
<name>A0A840IDB5_9ACTN</name>
<dbReference type="Pfam" id="PF01882">
    <property type="entry name" value="DUF58"/>
    <property type="match status" value="1"/>
</dbReference>
<evidence type="ECO:0000313" key="2">
    <source>
        <dbReference type="EMBL" id="MBB4661930.1"/>
    </source>
</evidence>
<dbReference type="PANTHER" id="PTHR33608">
    <property type="entry name" value="BLL2464 PROTEIN"/>
    <property type="match status" value="1"/>
</dbReference>
<organism evidence="2 3">
    <name type="scientific">Conexibacter arvalis</name>
    <dbReference type="NCBI Taxonomy" id="912552"/>
    <lineage>
        <taxon>Bacteria</taxon>
        <taxon>Bacillati</taxon>
        <taxon>Actinomycetota</taxon>
        <taxon>Thermoleophilia</taxon>
        <taxon>Solirubrobacterales</taxon>
        <taxon>Conexibacteraceae</taxon>
        <taxon>Conexibacter</taxon>
    </lineage>
</organism>
<dbReference type="Proteomes" id="UP000585272">
    <property type="component" value="Unassembled WGS sequence"/>
</dbReference>
<feature type="domain" description="DUF58" evidence="1">
    <location>
        <begin position="56"/>
        <end position="271"/>
    </location>
</feature>
<gene>
    <name evidence="2" type="ORF">BDZ31_001503</name>
</gene>
<dbReference type="InterPro" id="IPR036465">
    <property type="entry name" value="vWFA_dom_sf"/>
</dbReference>
<evidence type="ECO:0000313" key="3">
    <source>
        <dbReference type="Proteomes" id="UP000585272"/>
    </source>
</evidence>
<accession>A0A840IDB5</accession>
<comment type="caution">
    <text evidence="2">The sequence shown here is derived from an EMBL/GenBank/DDBJ whole genome shotgun (WGS) entry which is preliminary data.</text>
</comment>
<dbReference type="PANTHER" id="PTHR33608:SF6">
    <property type="entry name" value="BLL2464 PROTEIN"/>
    <property type="match status" value="1"/>
</dbReference>
<dbReference type="InterPro" id="IPR002881">
    <property type="entry name" value="DUF58"/>
</dbReference>
<keyword evidence="3" id="KW-1185">Reference proteome</keyword>